<evidence type="ECO:0000256" key="1">
    <source>
        <dbReference type="SAM" id="MobiDB-lite"/>
    </source>
</evidence>
<dbReference type="Proteomes" id="UP001341840">
    <property type="component" value="Unassembled WGS sequence"/>
</dbReference>
<keyword evidence="3" id="KW-1185">Reference proteome</keyword>
<proteinExistence type="predicted"/>
<gene>
    <name evidence="2" type="ORF">PIB30_070240</name>
</gene>
<protein>
    <submittedName>
        <fullName evidence="2">Uncharacterized protein</fullName>
    </submittedName>
</protein>
<name>A0ABU6RNB6_9FABA</name>
<evidence type="ECO:0000313" key="2">
    <source>
        <dbReference type="EMBL" id="MED6125608.1"/>
    </source>
</evidence>
<evidence type="ECO:0000313" key="3">
    <source>
        <dbReference type="Proteomes" id="UP001341840"/>
    </source>
</evidence>
<feature type="compositionally biased region" description="Basic and acidic residues" evidence="1">
    <location>
        <begin position="58"/>
        <end position="70"/>
    </location>
</feature>
<dbReference type="EMBL" id="JASCZI010030995">
    <property type="protein sequence ID" value="MED6125608.1"/>
    <property type="molecule type" value="Genomic_DNA"/>
</dbReference>
<accession>A0ABU6RNB6</accession>
<comment type="caution">
    <text evidence="2">The sequence shown here is derived from an EMBL/GenBank/DDBJ whole genome shotgun (WGS) entry which is preliminary data.</text>
</comment>
<reference evidence="2 3" key="1">
    <citation type="journal article" date="2023" name="Plants (Basel)">
        <title>Bridging the Gap: Combining Genomics and Transcriptomics Approaches to Understand Stylosanthes scabra, an Orphan Legume from the Brazilian Caatinga.</title>
        <authorList>
            <person name="Ferreira-Neto J.R.C."/>
            <person name="da Silva M.D."/>
            <person name="Binneck E."/>
            <person name="de Melo N.F."/>
            <person name="da Silva R.H."/>
            <person name="de Melo A.L.T.M."/>
            <person name="Pandolfi V."/>
            <person name="Bustamante F.O."/>
            <person name="Brasileiro-Vidal A.C."/>
            <person name="Benko-Iseppon A.M."/>
        </authorList>
    </citation>
    <scope>NUCLEOTIDE SEQUENCE [LARGE SCALE GENOMIC DNA]</scope>
    <source>
        <tissue evidence="2">Leaves</tissue>
    </source>
</reference>
<organism evidence="2 3">
    <name type="scientific">Stylosanthes scabra</name>
    <dbReference type="NCBI Taxonomy" id="79078"/>
    <lineage>
        <taxon>Eukaryota</taxon>
        <taxon>Viridiplantae</taxon>
        <taxon>Streptophyta</taxon>
        <taxon>Embryophyta</taxon>
        <taxon>Tracheophyta</taxon>
        <taxon>Spermatophyta</taxon>
        <taxon>Magnoliopsida</taxon>
        <taxon>eudicotyledons</taxon>
        <taxon>Gunneridae</taxon>
        <taxon>Pentapetalae</taxon>
        <taxon>rosids</taxon>
        <taxon>fabids</taxon>
        <taxon>Fabales</taxon>
        <taxon>Fabaceae</taxon>
        <taxon>Papilionoideae</taxon>
        <taxon>50 kb inversion clade</taxon>
        <taxon>dalbergioids sensu lato</taxon>
        <taxon>Dalbergieae</taxon>
        <taxon>Pterocarpus clade</taxon>
        <taxon>Stylosanthes</taxon>
    </lineage>
</organism>
<sequence length="168" mass="19169">MEADKQSSPDCELHNLAIRVADLESFCKNMKEEMTILGEHYQIVHPRQEPPENVPPSVDRRNKVTDHTANSEDGTDINLGGSDCDDIGTLLNGNAKKITIINVDEEIIAQSENVNYTRAYLRSRIYVSLIDNYYHLFLMVISVEEGKVYKLDSYPNQVVMYSKDLLWS</sequence>
<feature type="region of interest" description="Disordered" evidence="1">
    <location>
        <begin position="46"/>
        <end position="74"/>
    </location>
</feature>